<comment type="caution">
    <text evidence="2">The sequence shown here is derived from an EMBL/GenBank/DDBJ whole genome shotgun (WGS) entry which is preliminary data.</text>
</comment>
<evidence type="ECO:0000313" key="2">
    <source>
        <dbReference type="EMBL" id="PON46318.1"/>
    </source>
</evidence>
<feature type="compositionally biased region" description="Polar residues" evidence="1">
    <location>
        <begin position="50"/>
        <end position="60"/>
    </location>
</feature>
<proteinExistence type="predicted"/>
<dbReference type="EMBL" id="JXTB01000314">
    <property type="protein sequence ID" value="PON46318.1"/>
    <property type="molecule type" value="Genomic_DNA"/>
</dbReference>
<keyword evidence="3" id="KW-1185">Reference proteome</keyword>
<sequence>MFRPELAVVVDSGNNPPTTIVECIGRALRVEYDLAQAKEEQQKYFESKKNQCGQAKLNENNKQRGFGTQSGHNKNQNNNNNNRNNYSGKKIINNFAGQRNQKGEPQHQKKAR</sequence>
<protein>
    <submittedName>
        <fullName evidence="2">Uncharacterized protein</fullName>
    </submittedName>
</protein>
<evidence type="ECO:0000256" key="1">
    <source>
        <dbReference type="SAM" id="MobiDB-lite"/>
    </source>
</evidence>
<reference evidence="3" key="1">
    <citation type="submission" date="2016-06" db="EMBL/GenBank/DDBJ databases">
        <title>Parallel loss of symbiosis genes in relatives of nitrogen-fixing non-legume Parasponia.</title>
        <authorList>
            <person name="Van Velzen R."/>
            <person name="Holmer R."/>
            <person name="Bu F."/>
            <person name="Rutten L."/>
            <person name="Van Zeijl A."/>
            <person name="Liu W."/>
            <person name="Santuari L."/>
            <person name="Cao Q."/>
            <person name="Sharma T."/>
            <person name="Shen D."/>
            <person name="Roswanjaya Y."/>
            <person name="Wardhani T."/>
            <person name="Kalhor M.S."/>
            <person name="Jansen J."/>
            <person name="Van den Hoogen J."/>
            <person name="Gungor B."/>
            <person name="Hartog M."/>
            <person name="Hontelez J."/>
            <person name="Verver J."/>
            <person name="Yang W.-C."/>
            <person name="Schijlen E."/>
            <person name="Repin R."/>
            <person name="Schilthuizen M."/>
            <person name="Schranz E."/>
            <person name="Heidstra R."/>
            <person name="Miyata K."/>
            <person name="Fedorova E."/>
            <person name="Kohlen W."/>
            <person name="Bisseling T."/>
            <person name="Smit S."/>
            <person name="Geurts R."/>
        </authorList>
    </citation>
    <scope>NUCLEOTIDE SEQUENCE [LARGE SCALE GENOMIC DNA]</scope>
    <source>
        <strain evidence="3">cv. WU1-14</strain>
    </source>
</reference>
<feature type="compositionally biased region" description="Low complexity" evidence="1">
    <location>
        <begin position="73"/>
        <end position="85"/>
    </location>
</feature>
<accession>A0A2P5BC09</accession>
<evidence type="ECO:0000313" key="3">
    <source>
        <dbReference type="Proteomes" id="UP000237105"/>
    </source>
</evidence>
<gene>
    <name evidence="2" type="ORF">PanWU01x14_252650</name>
</gene>
<feature type="non-terminal residue" evidence="2">
    <location>
        <position position="112"/>
    </location>
</feature>
<dbReference type="AlphaFoldDB" id="A0A2P5BC09"/>
<feature type="compositionally biased region" description="Basic and acidic residues" evidence="1">
    <location>
        <begin position="101"/>
        <end position="112"/>
    </location>
</feature>
<organism evidence="2 3">
    <name type="scientific">Parasponia andersonii</name>
    <name type="common">Sponia andersonii</name>
    <dbReference type="NCBI Taxonomy" id="3476"/>
    <lineage>
        <taxon>Eukaryota</taxon>
        <taxon>Viridiplantae</taxon>
        <taxon>Streptophyta</taxon>
        <taxon>Embryophyta</taxon>
        <taxon>Tracheophyta</taxon>
        <taxon>Spermatophyta</taxon>
        <taxon>Magnoliopsida</taxon>
        <taxon>eudicotyledons</taxon>
        <taxon>Gunneridae</taxon>
        <taxon>Pentapetalae</taxon>
        <taxon>rosids</taxon>
        <taxon>fabids</taxon>
        <taxon>Rosales</taxon>
        <taxon>Cannabaceae</taxon>
        <taxon>Parasponia</taxon>
    </lineage>
</organism>
<dbReference type="Proteomes" id="UP000237105">
    <property type="component" value="Unassembled WGS sequence"/>
</dbReference>
<name>A0A2P5BC09_PARAD</name>
<feature type="region of interest" description="Disordered" evidence="1">
    <location>
        <begin position="49"/>
        <end position="112"/>
    </location>
</feature>